<name>A0ABP4JXD6_9ACTN</name>
<feature type="chain" id="PRO_5047083085" description="Lipoprotein" evidence="2">
    <location>
        <begin position="22"/>
        <end position="221"/>
    </location>
</feature>
<feature type="signal peptide" evidence="2">
    <location>
        <begin position="1"/>
        <end position="21"/>
    </location>
</feature>
<comment type="caution">
    <text evidence="3">The sequence shown here is derived from an EMBL/GenBank/DDBJ whole genome shotgun (WGS) entry which is preliminary data.</text>
</comment>
<evidence type="ECO:0000313" key="4">
    <source>
        <dbReference type="Proteomes" id="UP001500973"/>
    </source>
</evidence>
<accession>A0ABP4JXD6</accession>
<sequence length="221" mass="23051">MLTLAAGLCLMLAACSGPSDSTSPSASAHPSAPSLSAPTTTESASSSAPDYAAAFEAGYIAGKRLYDEGGKGGAVREVNGGCVRRSLTAMPSALVARDRGAWVLGCKQGAGNSAPRPPSTPITRRENAPDLRGRFRDWATDNGATDTARHVERVTLVHLGRGEYDVELSTTYSTADATGAARRLADTFATWWDGDDGDGVAWNLIITDAGGHRLTDRQLVL</sequence>
<proteinExistence type="predicted"/>
<evidence type="ECO:0008006" key="5">
    <source>
        <dbReference type="Google" id="ProtNLM"/>
    </source>
</evidence>
<organism evidence="3 4">
    <name type="scientific">Streptomyces thermospinosisporus</name>
    <dbReference type="NCBI Taxonomy" id="161482"/>
    <lineage>
        <taxon>Bacteria</taxon>
        <taxon>Bacillati</taxon>
        <taxon>Actinomycetota</taxon>
        <taxon>Actinomycetes</taxon>
        <taxon>Kitasatosporales</taxon>
        <taxon>Streptomycetaceae</taxon>
        <taxon>Streptomyces</taxon>
    </lineage>
</organism>
<dbReference type="Proteomes" id="UP001500973">
    <property type="component" value="Unassembled WGS sequence"/>
</dbReference>
<gene>
    <name evidence="3" type="ORF">GCM10009601_48560</name>
</gene>
<protein>
    <recommendedName>
        <fullName evidence="5">Lipoprotein</fullName>
    </recommendedName>
</protein>
<evidence type="ECO:0000313" key="3">
    <source>
        <dbReference type="EMBL" id="GAA1430714.1"/>
    </source>
</evidence>
<reference evidence="4" key="1">
    <citation type="journal article" date="2019" name="Int. J. Syst. Evol. Microbiol.">
        <title>The Global Catalogue of Microorganisms (GCM) 10K type strain sequencing project: providing services to taxonomists for standard genome sequencing and annotation.</title>
        <authorList>
            <consortium name="The Broad Institute Genomics Platform"/>
            <consortium name="The Broad Institute Genome Sequencing Center for Infectious Disease"/>
            <person name="Wu L."/>
            <person name="Ma J."/>
        </authorList>
    </citation>
    <scope>NUCLEOTIDE SEQUENCE [LARGE SCALE GENOMIC DNA]</scope>
    <source>
        <strain evidence="4">JCM 11756</strain>
    </source>
</reference>
<evidence type="ECO:0000256" key="1">
    <source>
        <dbReference type="SAM" id="MobiDB-lite"/>
    </source>
</evidence>
<feature type="region of interest" description="Disordered" evidence="1">
    <location>
        <begin position="20"/>
        <end position="47"/>
    </location>
</feature>
<evidence type="ECO:0000256" key="2">
    <source>
        <dbReference type="SAM" id="SignalP"/>
    </source>
</evidence>
<keyword evidence="4" id="KW-1185">Reference proteome</keyword>
<keyword evidence="2" id="KW-0732">Signal</keyword>
<dbReference type="RefSeq" id="WP_344015236.1">
    <property type="nucleotide sequence ID" value="NZ_BAAAIZ010000079.1"/>
</dbReference>
<dbReference type="EMBL" id="BAAAIZ010000079">
    <property type="protein sequence ID" value="GAA1430714.1"/>
    <property type="molecule type" value="Genomic_DNA"/>
</dbReference>